<keyword evidence="1" id="KW-1133">Transmembrane helix</keyword>
<sequence length="188" mass="19650">MFTKQLLSWLLVSGFVIVCSSAGGSGGTGSSGGSGGRSGGLYNYGGLAAANSGLSHPSSAAMLAGSSSRGAPSRFYMPAGLGNPEDPRGYRSTTPSQPATVTPKPNRISAWGIISIVMFVIMIGAGAYWGFICYPLFCKKERNYNMMMNMSSATTATPTRSTEFEKLENYCSKSTTSSRSNDTGISNI</sequence>
<name>A0A8D8MSW8_CULPI</name>
<dbReference type="EMBL" id="HBUE01220397">
    <property type="protein sequence ID" value="CAG6539333.1"/>
    <property type="molecule type" value="Transcribed_RNA"/>
</dbReference>
<proteinExistence type="predicted"/>
<protein>
    <submittedName>
        <fullName evidence="3">(northern house mosquito) hypothetical protein</fullName>
    </submittedName>
</protein>
<feature type="chain" id="PRO_5033670330" evidence="2">
    <location>
        <begin position="22"/>
        <end position="188"/>
    </location>
</feature>
<dbReference type="AlphaFoldDB" id="A0A8D8MSW8"/>
<dbReference type="EMBL" id="HBUE01014049">
    <property type="protein sequence ID" value="CAG6449797.1"/>
    <property type="molecule type" value="Transcribed_RNA"/>
</dbReference>
<feature type="transmembrane region" description="Helical" evidence="1">
    <location>
        <begin position="108"/>
        <end position="137"/>
    </location>
</feature>
<keyword evidence="2" id="KW-0732">Signal</keyword>
<dbReference type="EMBL" id="HBUE01327006">
    <property type="protein sequence ID" value="CAG6591361.1"/>
    <property type="molecule type" value="Transcribed_RNA"/>
</dbReference>
<evidence type="ECO:0000256" key="1">
    <source>
        <dbReference type="SAM" id="Phobius"/>
    </source>
</evidence>
<evidence type="ECO:0000313" key="3">
    <source>
        <dbReference type="EMBL" id="CAG6539333.1"/>
    </source>
</evidence>
<keyword evidence="1" id="KW-0812">Transmembrane</keyword>
<reference evidence="3" key="1">
    <citation type="submission" date="2021-05" db="EMBL/GenBank/DDBJ databases">
        <authorList>
            <person name="Alioto T."/>
            <person name="Alioto T."/>
            <person name="Gomez Garrido J."/>
        </authorList>
    </citation>
    <scope>NUCLEOTIDE SEQUENCE</scope>
</reference>
<evidence type="ECO:0000256" key="2">
    <source>
        <dbReference type="SAM" id="SignalP"/>
    </source>
</evidence>
<organism evidence="3">
    <name type="scientific">Culex pipiens</name>
    <name type="common">House mosquito</name>
    <dbReference type="NCBI Taxonomy" id="7175"/>
    <lineage>
        <taxon>Eukaryota</taxon>
        <taxon>Metazoa</taxon>
        <taxon>Ecdysozoa</taxon>
        <taxon>Arthropoda</taxon>
        <taxon>Hexapoda</taxon>
        <taxon>Insecta</taxon>
        <taxon>Pterygota</taxon>
        <taxon>Neoptera</taxon>
        <taxon>Endopterygota</taxon>
        <taxon>Diptera</taxon>
        <taxon>Nematocera</taxon>
        <taxon>Culicoidea</taxon>
        <taxon>Culicidae</taxon>
        <taxon>Culicinae</taxon>
        <taxon>Culicini</taxon>
        <taxon>Culex</taxon>
        <taxon>Culex</taxon>
    </lineage>
</organism>
<feature type="signal peptide" evidence="2">
    <location>
        <begin position="1"/>
        <end position="21"/>
    </location>
</feature>
<accession>A0A8D8MSW8</accession>
<keyword evidence="1" id="KW-0472">Membrane</keyword>